<sequence length="633" mass="68131">MRMRIVHIRAVLSVAIFVGLWGSAGVAHADKRVALLIGNARYQNAEMLTNPPNDVSGMKAALSQAGFTIIQPENDLPRQGMVQALRAFETQATTADVAVIYYSGHGMELNGVNYLLPVDARLASDRDVEDEAVTLDRVLRSIEGASRLKLVILDACRNNPFLPRMSRSNANRAVSRGLARVEPAGTNTLIAYSAAAGTVAADGDGLNSPFTASLIKRIVEPGIDVRIMLGNVRDDVMSDTGNQQQPFVNGSLGGGVLSLMEAPASAGASPAMDALFGEAAQVWPALRGSTDVGELETFRKRYANTFFGELADKRIKELSVPATTKTAPPVVPQTASDPAAGQKQAAAVTPVRPAVPPPETECDRLAAGPLDPDRVGAGVLFGQIDAARAVAACNDALHQYPGTRRLLFQYGRALDAAKRHAEAFATYQQAFAAGSLAAAHNLAFLYREGSGVPRDYAEALRWFRKAADGGYANSYVSIGYLYELGLGVSRDYTEAMRWYRQGADRGDVESHANIALLYEGGKGVKRDYAEALRWYQKAADLGDTNSLASLASYYNNGRGTAKNPMEAADYAFKALERGSEFELNELLTNAKAWSPRFHSEMLLKLKARGYYDGPITSSFNEQARAALRKLAGR</sequence>
<keyword evidence="3" id="KW-1185">Reference proteome</keyword>
<comment type="caution">
    <text evidence="2">The sequence shown here is derived from an EMBL/GenBank/DDBJ whole genome shotgun (WGS) entry which is preliminary data.</text>
</comment>
<dbReference type="InterPro" id="IPR052039">
    <property type="entry name" value="Caspase-related_regulators"/>
</dbReference>
<dbReference type="Pfam" id="PF08238">
    <property type="entry name" value="Sel1"/>
    <property type="match status" value="4"/>
</dbReference>
<dbReference type="EMBL" id="JBFNQD010000027">
    <property type="protein sequence ID" value="MEW9310449.1"/>
    <property type="molecule type" value="Genomic_DNA"/>
</dbReference>
<evidence type="ECO:0000313" key="2">
    <source>
        <dbReference type="EMBL" id="MEW9310449.1"/>
    </source>
</evidence>
<evidence type="ECO:0000313" key="3">
    <source>
        <dbReference type="Proteomes" id="UP001555786"/>
    </source>
</evidence>
<dbReference type="InterPro" id="IPR006597">
    <property type="entry name" value="Sel1-like"/>
</dbReference>
<dbReference type="InterPro" id="IPR011600">
    <property type="entry name" value="Pept_C14_caspase"/>
</dbReference>
<dbReference type="Proteomes" id="UP001555786">
    <property type="component" value="Unassembled WGS sequence"/>
</dbReference>
<protein>
    <submittedName>
        <fullName evidence="2">Caspase family protein</fullName>
    </submittedName>
</protein>
<dbReference type="RefSeq" id="WP_367626847.1">
    <property type="nucleotide sequence ID" value="NZ_JBFNQD010000027.1"/>
</dbReference>
<dbReference type="SUPFAM" id="SSF52129">
    <property type="entry name" value="Caspase-like"/>
    <property type="match status" value="1"/>
</dbReference>
<name>A0ABV3PXX6_9HYPH</name>
<proteinExistence type="predicted"/>
<dbReference type="Gene3D" id="3.40.50.1460">
    <property type="match status" value="1"/>
</dbReference>
<evidence type="ECO:0000259" key="1">
    <source>
        <dbReference type="PROSITE" id="PS50208"/>
    </source>
</evidence>
<gene>
    <name evidence="2" type="ORF">ABXS05_33230</name>
</gene>
<dbReference type="InterPro" id="IPR029030">
    <property type="entry name" value="Caspase-like_dom_sf"/>
</dbReference>
<reference evidence="2 3" key="1">
    <citation type="submission" date="2024-07" db="EMBL/GenBank/DDBJ databases">
        <title>Description of Labrys sedimenti sp. nov., isolated from a diclofenac-degrading enrichment culture.</title>
        <authorList>
            <person name="Tancsics A."/>
            <person name="Csepanyi A."/>
        </authorList>
    </citation>
    <scope>NUCLEOTIDE SEQUENCE [LARGE SCALE GENOMIC DNA]</scope>
    <source>
        <strain evidence="2 3">LMG 23578</strain>
    </source>
</reference>
<dbReference type="SUPFAM" id="SSF81901">
    <property type="entry name" value="HCP-like"/>
    <property type="match status" value="1"/>
</dbReference>
<organism evidence="2 3">
    <name type="scientific">Labrys neptuniae</name>
    <dbReference type="NCBI Taxonomy" id="376174"/>
    <lineage>
        <taxon>Bacteria</taxon>
        <taxon>Pseudomonadati</taxon>
        <taxon>Pseudomonadota</taxon>
        <taxon>Alphaproteobacteria</taxon>
        <taxon>Hyphomicrobiales</taxon>
        <taxon>Xanthobacteraceae</taxon>
        <taxon>Labrys</taxon>
    </lineage>
</organism>
<feature type="domain" description="Caspase family p20" evidence="1">
    <location>
        <begin position="30"/>
        <end position="160"/>
    </location>
</feature>
<dbReference type="SMART" id="SM00671">
    <property type="entry name" value="SEL1"/>
    <property type="match status" value="4"/>
</dbReference>
<dbReference type="PROSITE" id="PS50208">
    <property type="entry name" value="CASPASE_P20"/>
    <property type="match status" value="1"/>
</dbReference>
<dbReference type="PANTHER" id="PTHR22576">
    <property type="entry name" value="MUCOSA ASSOCIATED LYMPHOID TISSUE LYMPHOMA TRANSLOCATION PROTEIN 1/PARACASPASE"/>
    <property type="match status" value="1"/>
</dbReference>
<dbReference type="Pfam" id="PF00656">
    <property type="entry name" value="Peptidase_C14"/>
    <property type="match status" value="1"/>
</dbReference>
<accession>A0ABV3PXX6</accession>
<dbReference type="InterPro" id="IPR011990">
    <property type="entry name" value="TPR-like_helical_dom_sf"/>
</dbReference>
<dbReference type="InterPro" id="IPR001309">
    <property type="entry name" value="Pept_C14_p20"/>
</dbReference>
<dbReference type="Gene3D" id="1.25.40.10">
    <property type="entry name" value="Tetratricopeptide repeat domain"/>
    <property type="match status" value="1"/>
</dbReference>
<dbReference type="PANTHER" id="PTHR22576:SF37">
    <property type="entry name" value="MUCOSA-ASSOCIATED LYMPHOID TISSUE LYMPHOMA TRANSLOCATION PROTEIN 1"/>
    <property type="match status" value="1"/>
</dbReference>